<name>A0ABW3I3U0_9FLAO</name>
<evidence type="ECO:0000313" key="3">
    <source>
        <dbReference type="Proteomes" id="UP001596997"/>
    </source>
</evidence>
<sequence>MKKLSCILLLLLLFSCNYFENKKIHVSDEDHDLVQEKLKNLDKTKVDKYPIFSECESLEGDVLAEKECFITTLSKHISSNVFTNEIVLDKPLNEEFQVFVEVNKLGELSVLETTASDSLKMLMPSIDQTIKESLLSLPKIRPAMKQLPGVDKNIPGDEVPVSIQFLIPIKVVTVLE</sequence>
<keyword evidence="3" id="KW-1185">Reference proteome</keyword>
<feature type="signal peptide" evidence="1">
    <location>
        <begin position="1"/>
        <end position="19"/>
    </location>
</feature>
<proteinExistence type="predicted"/>
<evidence type="ECO:0000256" key="1">
    <source>
        <dbReference type="SAM" id="SignalP"/>
    </source>
</evidence>
<keyword evidence="1" id="KW-0732">Signal</keyword>
<comment type="caution">
    <text evidence="2">The sequence shown here is derived from an EMBL/GenBank/DDBJ whole genome shotgun (WGS) entry which is preliminary data.</text>
</comment>
<evidence type="ECO:0008006" key="4">
    <source>
        <dbReference type="Google" id="ProtNLM"/>
    </source>
</evidence>
<accession>A0ABW3I3U0</accession>
<organism evidence="2 3">
    <name type="scientific">Pseudofulvibacter geojedonensis</name>
    <dbReference type="NCBI Taxonomy" id="1123758"/>
    <lineage>
        <taxon>Bacteria</taxon>
        <taxon>Pseudomonadati</taxon>
        <taxon>Bacteroidota</taxon>
        <taxon>Flavobacteriia</taxon>
        <taxon>Flavobacteriales</taxon>
        <taxon>Flavobacteriaceae</taxon>
        <taxon>Pseudofulvibacter</taxon>
    </lineage>
</organism>
<dbReference type="Proteomes" id="UP001596997">
    <property type="component" value="Unassembled WGS sequence"/>
</dbReference>
<dbReference type="PROSITE" id="PS51257">
    <property type="entry name" value="PROKAR_LIPOPROTEIN"/>
    <property type="match status" value="1"/>
</dbReference>
<dbReference type="EMBL" id="JBHTJM010000009">
    <property type="protein sequence ID" value="MFD0964433.1"/>
    <property type="molecule type" value="Genomic_DNA"/>
</dbReference>
<gene>
    <name evidence="2" type="ORF">ACFQ1O_10495</name>
</gene>
<dbReference type="RefSeq" id="WP_377715981.1">
    <property type="nucleotide sequence ID" value="NZ_JBHTJM010000009.1"/>
</dbReference>
<reference evidence="3" key="1">
    <citation type="journal article" date="2019" name="Int. J. Syst. Evol. Microbiol.">
        <title>The Global Catalogue of Microorganisms (GCM) 10K type strain sequencing project: providing services to taxonomists for standard genome sequencing and annotation.</title>
        <authorList>
            <consortium name="The Broad Institute Genomics Platform"/>
            <consortium name="The Broad Institute Genome Sequencing Center for Infectious Disease"/>
            <person name="Wu L."/>
            <person name="Ma J."/>
        </authorList>
    </citation>
    <scope>NUCLEOTIDE SEQUENCE [LARGE SCALE GENOMIC DNA]</scope>
    <source>
        <strain evidence="3">CCUG 62114</strain>
    </source>
</reference>
<evidence type="ECO:0000313" key="2">
    <source>
        <dbReference type="EMBL" id="MFD0964433.1"/>
    </source>
</evidence>
<protein>
    <recommendedName>
        <fullName evidence="4">Lipoprotein</fullName>
    </recommendedName>
</protein>
<feature type="chain" id="PRO_5046754227" description="Lipoprotein" evidence="1">
    <location>
        <begin position="20"/>
        <end position="176"/>
    </location>
</feature>